<dbReference type="GO" id="GO:0022627">
    <property type="term" value="C:cytosolic small ribosomal subunit"/>
    <property type="evidence" value="ECO:0007669"/>
    <property type="project" value="TreeGrafter"/>
</dbReference>
<keyword evidence="4" id="KW-0694">RNA-binding</keyword>
<comment type="caution">
    <text evidence="6">The sequence shown here is derived from an EMBL/GenBank/DDBJ whole genome shotgun (WGS) entry which is preliminary data.</text>
</comment>
<dbReference type="InterPro" id="IPR036870">
    <property type="entry name" value="Ribosomal_bS18_sf"/>
</dbReference>
<dbReference type="GO" id="GO:0070181">
    <property type="term" value="F:small ribosomal subunit rRNA binding"/>
    <property type="evidence" value="ECO:0007669"/>
    <property type="project" value="TreeGrafter"/>
</dbReference>
<dbReference type="GO" id="GO:0003735">
    <property type="term" value="F:structural constituent of ribosome"/>
    <property type="evidence" value="ECO:0007669"/>
    <property type="project" value="InterPro"/>
</dbReference>
<dbReference type="Proteomes" id="UP000176791">
    <property type="component" value="Unassembled WGS sequence"/>
</dbReference>
<dbReference type="AlphaFoldDB" id="A0A1F5DNX6"/>
<keyword evidence="2 4" id="KW-0689">Ribosomal protein</keyword>
<sequence>MRLKCWFCQNEKLPDYKDFDVLNKFLSDRGKILGRDKTGICARHQRRLAREIKHARHLALLPFVS</sequence>
<protein>
    <recommendedName>
        <fullName evidence="4">Small ribosomal subunit protein bS18</fullName>
    </recommendedName>
</protein>
<dbReference type="Gene3D" id="4.10.640.10">
    <property type="entry name" value="Ribosomal protein S18"/>
    <property type="match status" value="1"/>
</dbReference>
<comment type="subunit">
    <text evidence="4">Part of the 30S ribosomal subunit. Forms a tight heterodimer with protein bS6.</text>
</comment>
<dbReference type="EMBL" id="MEZN01000007">
    <property type="protein sequence ID" value="OGD56879.1"/>
    <property type="molecule type" value="Genomic_DNA"/>
</dbReference>
<reference evidence="6 7" key="1">
    <citation type="journal article" date="2016" name="Nat. Commun.">
        <title>Thousands of microbial genomes shed light on interconnected biogeochemical processes in an aquifer system.</title>
        <authorList>
            <person name="Anantharaman K."/>
            <person name="Brown C.T."/>
            <person name="Hug L.A."/>
            <person name="Sharon I."/>
            <person name="Castelle C.J."/>
            <person name="Probst A.J."/>
            <person name="Thomas B.C."/>
            <person name="Singh A."/>
            <person name="Wilkins M.J."/>
            <person name="Karaoz U."/>
            <person name="Brodie E.L."/>
            <person name="Williams K.H."/>
            <person name="Hubbard S.S."/>
            <person name="Banfield J.F."/>
        </authorList>
    </citation>
    <scope>NUCLEOTIDE SEQUENCE [LARGE SCALE GENOMIC DNA]</scope>
</reference>
<dbReference type="SUPFAM" id="SSF46911">
    <property type="entry name" value="Ribosomal protein S18"/>
    <property type="match status" value="1"/>
</dbReference>
<dbReference type="NCBIfam" id="TIGR00165">
    <property type="entry name" value="S18"/>
    <property type="match status" value="1"/>
</dbReference>
<dbReference type="STRING" id="1797460.A3E73_02615"/>
<evidence type="ECO:0000313" key="6">
    <source>
        <dbReference type="EMBL" id="OGD56879.1"/>
    </source>
</evidence>
<name>A0A1F5DNX6_9BACT</name>
<dbReference type="PANTHER" id="PTHR13479">
    <property type="entry name" value="30S RIBOSOMAL PROTEIN S18"/>
    <property type="match status" value="1"/>
</dbReference>
<evidence type="ECO:0000256" key="2">
    <source>
        <dbReference type="ARBA" id="ARBA00022980"/>
    </source>
</evidence>
<comment type="function">
    <text evidence="4">Binds as a heterodimer with protein bS6 to the central domain of the 16S rRNA, where it helps stabilize the platform of the 30S subunit.</text>
</comment>
<dbReference type="GO" id="GO:0006412">
    <property type="term" value="P:translation"/>
    <property type="evidence" value="ECO:0007669"/>
    <property type="project" value="UniProtKB-UniRule"/>
</dbReference>
<keyword evidence="4" id="KW-0699">rRNA-binding</keyword>
<dbReference type="HAMAP" id="MF_00270">
    <property type="entry name" value="Ribosomal_bS18"/>
    <property type="match status" value="1"/>
</dbReference>
<evidence type="ECO:0000256" key="4">
    <source>
        <dbReference type="HAMAP-Rule" id="MF_00270"/>
    </source>
</evidence>
<dbReference type="PANTHER" id="PTHR13479:SF40">
    <property type="entry name" value="SMALL RIBOSOMAL SUBUNIT PROTEIN BS18M"/>
    <property type="match status" value="1"/>
</dbReference>
<evidence type="ECO:0000256" key="3">
    <source>
        <dbReference type="ARBA" id="ARBA00023274"/>
    </source>
</evidence>
<dbReference type="InterPro" id="IPR001648">
    <property type="entry name" value="Ribosomal_bS18"/>
</dbReference>
<accession>A0A1F5DNX6</accession>
<evidence type="ECO:0000313" key="7">
    <source>
        <dbReference type="Proteomes" id="UP000176791"/>
    </source>
</evidence>
<keyword evidence="3 4" id="KW-0687">Ribonucleoprotein</keyword>
<evidence type="ECO:0000256" key="5">
    <source>
        <dbReference type="RuleBase" id="RU003910"/>
    </source>
</evidence>
<gene>
    <name evidence="4" type="primary">rpsR</name>
    <name evidence="6" type="ORF">A3E73_02615</name>
</gene>
<organism evidence="6 7">
    <name type="scientific">Candidatus Beckwithbacteria bacterium RIFCSPHIGHO2_12_FULL_47_17</name>
    <dbReference type="NCBI Taxonomy" id="1797460"/>
    <lineage>
        <taxon>Bacteria</taxon>
        <taxon>Candidatus Beckwithiibacteriota</taxon>
    </lineage>
</organism>
<evidence type="ECO:0000256" key="1">
    <source>
        <dbReference type="ARBA" id="ARBA00005589"/>
    </source>
</evidence>
<proteinExistence type="inferred from homology"/>
<dbReference type="PRINTS" id="PR00974">
    <property type="entry name" value="RIBOSOMALS18"/>
</dbReference>
<dbReference type="Pfam" id="PF01084">
    <property type="entry name" value="Ribosomal_S18"/>
    <property type="match status" value="1"/>
</dbReference>
<comment type="similarity">
    <text evidence="1 4 5">Belongs to the bacterial ribosomal protein bS18 family.</text>
</comment>